<dbReference type="SUPFAM" id="SSF74650">
    <property type="entry name" value="Galactose mutarotase-like"/>
    <property type="match status" value="1"/>
</dbReference>
<dbReference type="Gene3D" id="2.60.40.1180">
    <property type="entry name" value="Golgi alpha-mannosidase II"/>
    <property type="match status" value="1"/>
</dbReference>
<dbReference type="InterPro" id="IPR025887">
    <property type="entry name" value="Glyco_hydro_31_N_dom"/>
</dbReference>
<reference evidence="8" key="1">
    <citation type="submission" date="2020-10" db="EMBL/GenBank/DDBJ databases">
        <authorList>
            <person name="Castelo-Branco R."/>
            <person name="Eusebio N."/>
            <person name="Adriana R."/>
            <person name="Vieira A."/>
            <person name="Brugerolle De Fraissinette N."/>
            <person name="Rezende De Castro R."/>
            <person name="Schneider M.P."/>
            <person name="Vasconcelos V."/>
            <person name="Leao P.N."/>
        </authorList>
    </citation>
    <scope>NUCLEOTIDE SEQUENCE</scope>
    <source>
        <strain evidence="8">LEGE 06105</strain>
    </source>
</reference>
<name>A0A8J7F9U1_9CYAN</name>
<sequence length="816" mass="94212">MNLLKKVSLNLRLIKLKRFFGSLFYSMQRDKLERKFKDVKLLKATKLPTNIIRTEKIANGGIFYFQEEVELEIYFITTNLVRINWKPGKLPVPYAISHHNWEKVEVDFQSKDDNWLISTDDLQIIIASDGSLKFQDAKGVTLREELPPQRKIKANLTNHGWVHQAKLRPDECIYGLGERAAPFNLRTSPDNINQPKTYRMWNFDAGGIYTNGTDPLYLCIPLYMGLHSHGSYLIFYENTFPANFSFQDFAVADFEDGALRYYFTIGSPPQLIQRYTQLTGHPPLPPRWAFGYHQSRWGYEKEEVLRKVAQGFEQYNLPVSAIHLDIDCMDDFRAFTIDPDRFPSLREFTQEMAEKDIKLITIINPGVKSDRHNKLFEEGRAQGVFCKQPNGQLILAPVWGGMCAFPDFTDSQARHWWSRQYEYLLDLGIAGFWHDMNEPGVFTLWGDSTLPAYSTQHSMEGRGGDHREAHNVYGLLQAQAAYEALCEYQPEKRPFIVSRSGWAGLQRYAWTWTGDIETSWAGLQQTIPTLLNLGLSGIPYSGPDIGGFKGNPSPELYVRWFQMASFLPFFRTHSANNAKPRTPWGFGESTLNIVSKYLRLRYQLIPYFYTLAWQATQTGYPPIRPLFWADLQDTRLWNIEDAFLLGEALLVYPIIQEGKRNRNIILPKGRWYDFWNDTSLAGGQEITINAPLETIPLLVKAGSILPLEVENKLILHIYPPLEASSGGEIYSDAGDGYGDWRLDKFYLKWDEKNLKLTHQQQGNYPLTYERIQLHLHGFELHKAIVDGKQVNCEKNCLEIEEFEEVLFEGELISEYE</sequence>
<dbReference type="CDD" id="cd06604">
    <property type="entry name" value="GH31_glucosidase_II_MalA"/>
    <property type="match status" value="1"/>
</dbReference>
<dbReference type="Pfam" id="PF21365">
    <property type="entry name" value="Glyco_hydro_31_3rd"/>
    <property type="match status" value="1"/>
</dbReference>
<dbReference type="InterPro" id="IPR013780">
    <property type="entry name" value="Glyco_hydro_b"/>
</dbReference>
<dbReference type="InterPro" id="IPR000322">
    <property type="entry name" value="Glyco_hydro_31_TIM"/>
</dbReference>
<dbReference type="EMBL" id="JADEWL010000012">
    <property type="protein sequence ID" value="MBE9212243.1"/>
    <property type="molecule type" value="Genomic_DNA"/>
</dbReference>
<evidence type="ECO:0000256" key="4">
    <source>
        <dbReference type="RuleBase" id="RU361185"/>
    </source>
</evidence>
<dbReference type="GO" id="GO:0005975">
    <property type="term" value="P:carbohydrate metabolic process"/>
    <property type="evidence" value="ECO:0007669"/>
    <property type="project" value="InterPro"/>
</dbReference>
<dbReference type="Pfam" id="PF01055">
    <property type="entry name" value="Glyco_hydro_31_2nd"/>
    <property type="match status" value="1"/>
</dbReference>
<dbReference type="PROSITE" id="PS00129">
    <property type="entry name" value="GLYCOSYL_HYDROL_F31_1"/>
    <property type="match status" value="1"/>
</dbReference>
<comment type="caution">
    <text evidence="8">The sequence shown here is derived from an EMBL/GenBank/DDBJ whole genome shotgun (WGS) entry which is preliminary data.</text>
</comment>
<dbReference type="Pfam" id="PF13802">
    <property type="entry name" value="Gal_mutarotas_2"/>
    <property type="match status" value="1"/>
</dbReference>
<keyword evidence="3 4" id="KW-0326">Glycosidase</keyword>
<dbReference type="PANTHER" id="PTHR22762:SF120">
    <property type="entry name" value="HETEROGLYCAN GLUCOSIDASE 1"/>
    <property type="match status" value="1"/>
</dbReference>
<evidence type="ECO:0000256" key="3">
    <source>
        <dbReference type="ARBA" id="ARBA00023295"/>
    </source>
</evidence>
<dbReference type="SUPFAM" id="SSF51445">
    <property type="entry name" value="(Trans)glycosidases"/>
    <property type="match status" value="1"/>
</dbReference>
<dbReference type="InterPro" id="IPR030458">
    <property type="entry name" value="Glyco_hydro_31_AS"/>
</dbReference>
<dbReference type="Gene3D" id="3.20.20.80">
    <property type="entry name" value="Glycosidases"/>
    <property type="match status" value="1"/>
</dbReference>
<gene>
    <name evidence="8" type="ORF">IQ247_05880</name>
</gene>
<dbReference type="GO" id="GO:0004553">
    <property type="term" value="F:hydrolase activity, hydrolyzing O-glycosyl compounds"/>
    <property type="evidence" value="ECO:0007669"/>
    <property type="project" value="InterPro"/>
</dbReference>
<accession>A0A8J7F9U1</accession>
<feature type="domain" description="Glycoside hydrolase family 31 N-terminal" evidence="6">
    <location>
        <begin position="71"/>
        <end position="244"/>
    </location>
</feature>
<protein>
    <submittedName>
        <fullName evidence="8">Glycoside hydrolase family 31 protein</fullName>
    </submittedName>
</protein>
<evidence type="ECO:0000256" key="2">
    <source>
        <dbReference type="ARBA" id="ARBA00022801"/>
    </source>
</evidence>
<dbReference type="InterPro" id="IPR011013">
    <property type="entry name" value="Gal_mutarotase_sf_dom"/>
</dbReference>
<dbReference type="CDD" id="cd14752">
    <property type="entry name" value="GH31_N"/>
    <property type="match status" value="1"/>
</dbReference>
<keyword evidence="9" id="KW-1185">Reference proteome</keyword>
<comment type="similarity">
    <text evidence="1 4">Belongs to the glycosyl hydrolase 31 family.</text>
</comment>
<evidence type="ECO:0000313" key="9">
    <source>
        <dbReference type="Proteomes" id="UP000620559"/>
    </source>
</evidence>
<dbReference type="SUPFAM" id="SSF51011">
    <property type="entry name" value="Glycosyl hydrolase domain"/>
    <property type="match status" value="1"/>
</dbReference>
<feature type="domain" description="Glycoside hydrolase family 31 TIM barrel" evidence="5">
    <location>
        <begin position="282"/>
        <end position="611"/>
    </location>
</feature>
<dbReference type="Gene3D" id="2.60.40.1760">
    <property type="entry name" value="glycosyl hydrolase (family 31)"/>
    <property type="match status" value="1"/>
</dbReference>
<dbReference type="PANTHER" id="PTHR22762">
    <property type="entry name" value="ALPHA-GLUCOSIDASE"/>
    <property type="match status" value="1"/>
</dbReference>
<dbReference type="InterPro" id="IPR017853">
    <property type="entry name" value="GH"/>
</dbReference>
<dbReference type="InterPro" id="IPR048395">
    <property type="entry name" value="Glyco_hydro_31_C"/>
</dbReference>
<evidence type="ECO:0000259" key="7">
    <source>
        <dbReference type="Pfam" id="PF21365"/>
    </source>
</evidence>
<proteinExistence type="inferred from homology"/>
<dbReference type="RefSeq" id="WP_193917998.1">
    <property type="nucleotide sequence ID" value="NZ_JADEWL010000012.1"/>
</dbReference>
<dbReference type="GO" id="GO:0030246">
    <property type="term" value="F:carbohydrate binding"/>
    <property type="evidence" value="ECO:0007669"/>
    <property type="project" value="InterPro"/>
</dbReference>
<evidence type="ECO:0000313" key="8">
    <source>
        <dbReference type="EMBL" id="MBE9212243.1"/>
    </source>
</evidence>
<keyword evidence="2 4" id="KW-0378">Hydrolase</keyword>
<feature type="domain" description="Glycosyl hydrolase family 31 C-terminal" evidence="7">
    <location>
        <begin position="619"/>
        <end position="705"/>
    </location>
</feature>
<dbReference type="Proteomes" id="UP000620559">
    <property type="component" value="Unassembled WGS sequence"/>
</dbReference>
<evidence type="ECO:0000259" key="5">
    <source>
        <dbReference type="Pfam" id="PF01055"/>
    </source>
</evidence>
<organism evidence="8 9">
    <name type="scientific">Plectonema cf. radiosum LEGE 06105</name>
    <dbReference type="NCBI Taxonomy" id="945769"/>
    <lineage>
        <taxon>Bacteria</taxon>
        <taxon>Bacillati</taxon>
        <taxon>Cyanobacteriota</taxon>
        <taxon>Cyanophyceae</taxon>
        <taxon>Oscillatoriophycideae</taxon>
        <taxon>Oscillatoriales</taxon>
        <taxon>Microcoleaceae</taxon>
        <taxon>Plectonema</taxon>
    </lineage>
</organism>
<dbReference type="AlphaFoldDB" id="A0A8J7F9U1"/>
<evidence type="ECO:0000256" key="1">
    <source>
        <dbReference type="ARBA" id="ARBA00007806"/>
    </source>
</evidence>
<evidence type="ECO:0000259" key="6">
    <source>
        <dbReference type="Pfam" id="PF13802"/>
    </source>
</evidence>